<dbReference type="InterPro" id="IPR025259">
    <property type="entry name" value="CCDC34/181"/>
</dbReference>
<accession>A0A1W4X9P8</accession>
<feature type="compositionally biased region" description="Basic and acidic residues" evidence="1">
    <location>
        <begin position="230"/>
        <end position="251"/>
    </location>
</feature>
<dbReference type="PANTHER" id="PTHR23247:SF2">
    <property type="entry name" value="COILED-COIL DOMAIN-CONTAINING PROTEIN 34"/>
    <property type="match status" value="1"/>
</dbReference>
<dbReference type="InParanoid" id="A0A1W4X9P8"/>
<evidence type="ECO:0000256" key="1">
    <source>
        <dbReference type="SAM" id="MobiDB-lite"/>
    </source>
</evidence>
<dbReference type="Pfam" id="PF13904">
    <property type="entry name" value="CCDC34"/>
    <property type="match status" value="1"/>
</dbReference>
<dbReference type="GeneID" id="108739927"/>
<reference evidence="4" key="1">
    <citation type="submission" date="2025-08" db="UniProtKB">
        <authorList>
            <consortium name="RefSeq"/>
        </authorList>
    </citation>
    <scope>IDENTIFICATION</scope>
    <source>
        <tissue evidence="4">Entire body</tissue>
    </source>
</reference>
<dbReference type="RefSeq" id="XP_018329557.1">
    <property type="nucleotide sequence ID" value="XM_018474055.2"/>
</dbReference>
<evidence type="ECO:0000313" key="3">
    <source>
        <dbReference type="Proteomes" id="UP000192223"/>
    </source>
</evidence>
<dbReference type="AlphaFoldDB" id="A0A1W4X9P8"/>
<dbReference type="KEGG" id="apln:108739927"/>
<dbReference type="OrthoDB" id="6591885at2759"/>
<gene>
    <name evidence="4" type="primary">LOC108739927</name>
</gene>
<feature type="domain" description="Coiled-coil" evidence="2">
    <location>
        <begin position="179"/>
        <end position="343"/>
    </location>
</feature>
<evidence type="ECO:0000313" key="4">
    <source>
        <dbReference type="RefSeq" id="XP_018329557.1"/>
    </source>
</evidence>
<feature type="region of interest" description="Disordered" evidence="1">
    <location>
        <begin position="194"/>
        <end position="251"/>
    </location>
</feature>
<feature type="compositionally biased region" description="Basic and acidic residues" evidence="1">
    <location>
        <begin position="194"/>
        <end position="223"/>
    </location>
</feature>
<name>A0A1W4X9P8_AGRPL</name>
<dbReference type="PANTHER" id="PTHR23247">
    <property type="entry name" value="NY-REN-41 ANTIGEN L15 -RELATED"/>
    <property type="match status" value="1"/>
</dbReference>
<organism evidence="3 4">
    <name type="scientific">Agrilus planipennis</name>
    <name type="common">Emerald ash borer</name>
    <name type="synonym">Agrilus marcopoli</name>
    <dbReference type="NCBI Taxonomy" id="224129"/>
    <lineage>
        <taxon>Eukaryota</taxon>
        <taxon>Metazoa</taxon>
        <taxon>Ecdysozoa</taxon>
        <taxon>Arthropoda</taxon>
        <taxon>Hexapoda</taxon>
        <taxon>Insecta</taxon>
        <taxon>Pterygota</taxon>
        <taxon>Neoptera</taxon>
        <taxon>Endopterygota</taxon>
        <taxon>Coleoptera</taxon>
        <taxon>Polyphaga</taxon>
        <taxon>Elateriformia</taxon>
        <taxon>Buprestoidea</taxon>
        <taxon>Buprestidae</taxon>
        <taxon>Agrilinae</taxon>
        <taxon>Agrilus</taxon>
    </lineage>
</organism>
<evidence type="ECO:0000259" key="2">
    <source>
        <dbReference type="Pfam" id="PF13904"/>
    </source>
</evidence>
<proteinExistence type="predicted"/>
<dbReference type="Proteomes" id="UP000192223">
    <property type="component" value="Unplaced"/>
</dbReference>
<dbReference type="InterPro" id="IPR045323">
    <property type="entry name" value="CCDC34"/>
</dbReference>
<keyword evidence="3" id="KW-1185">Reference proteome</keyword>
<protein>
    <submittedName>
        <fullName evidence="4">Protein MNN4-like</fullName>
    </submittedName>
</protein>
<dbReference type="STRING" id="224129.A0A1W4X9P8"/>
<sequence length="356" mass="42035">MLEIKQNFNSFNSSVSNKSMGELNEFSQSFGTLRKYFNPAVYVETPLVSVNQMRKSSSSNLRINENTRKIIKIKKCVCFTDPENCTHSLTSMNSLTNLQACKDLCGTHGQPRPTIKFSPSSSTIDDDKQSYTVDQVITDKDKAQEHQGSENESFSFEFEAMERSNPNDLSTPYEDDKVKQEAFRRWLIKKEEEKKRKKNEEASMKDLKEEEKKQHLEKERENFARWLSNKKQEEERKKMEEEKKKKDEMEKMEVKKFRTTECDLRYKLWLKKKEQAELDRKIKEQMKIMKITEEKERKKALNEKAYQDWLRRSKNKPKPLPLNQGLESLKSSLSVTYINPTPWNPNIPQNCKPISK</sequence>